<protein>
    <submittedName>
        <fullName evidence="4">Prefoldin subunit 2, putative</fullName>
    </submittedName>
</protein>
<dbReference type="GO" id="GO:0006457">
    <property type="term" value="P:protein folding"/>
    <property type="evidence" value="ECO:0007669"/>
    <property type="project" value="InterPro"/>
</dbReference>
<organism evidence="4 5">
    <name type="scientific">Acanthamoeba castellanii (strain ATCC 30010 / Neff)</name>
    <dbReference type="NCBI Taxonomy" id="1257118"/>
    <lineage>
        <taxon>Eukaryota</taxon>
        <taxon>Amoebozoa</taxon>
        <taxon>Discosea</taxon>
        <taxon>Longamoebia</taxon>
        <taxon>Centramoebida</taxon>
        <taxon>Acanthamoebidae</taxon>
        <taxon>Acanthamoeba</taxon>
    </lineage>
</organism>
<evidence type="ECO:0000313" key="5">
    <source>
        <dbReference type="Proteomes" id="UP000011083"/>
    </source>
</evidence>
<dbReference type="Pfam" id="PF01920">
    <property type="entry name" value="Prefoldin_2"/>
    <property type="match status" value="1"/>
</dbReference>
<dbReference type="Gene3D" id="1.10.287.370">
    <property type="match status" value="1"/>
</dbReference>
<dbReference type="KEGG" id="acan:ACA1_145220"/>
<dbReference type="STRING" id="1257118.L8GFE5"/>
<keyword evidence="5" id="KW-1185">Reference proteome</keyword>
<accession>L8GFE5</accession>
<dbReference type="InterPro" id="IPR027235">
    <property type="entry name" value="PFD2"/>
</dbReference>
<proteinExistence type="inferred from homology"/>
<comment type="similarity">
    <text evidence="1">Belongs to the prefoldin subunit beta family.</text>
</comment>
<dbReference type="CDD" id="cd23163">
    <property type="entry name" value="Prefoldin_2"/>
    <property type="match status" value="1"/>
</dbReference>
<feature type="region of interest" description="Disordered" evidence="3">
    <location>
        <begin position="113"/>
        <end position="135"/>
    </location>
</feature>
<evidence type="ECO:0000256" key="3">
    <source>
        <dbReference type="SAM" id="MobiDB-lite"/>
    </source>
</evidence>
<dbReference type="FunFam" id="1.10.287.370:FF:000002">
    <property type="entry name" value="Prefoldin subunit 2"/>
    <property type="match status" value="1"/>
</dbReference>
<dbReference type="EMBL" id="KB008171">
    <property type="protein sequence ID" value="ELR10901.1"/>
    <property type="molecule type" value="Genomic_DNA"/>
</dbReference>
<evidence type="ECO:0000256" key="1">
    <source>
        <dbReference type="ARBA" id="ARBA00008045"/>
    </source>
</evidence>
<sequence>MQTNPEQQQIVRQFQAMRSECNELVQKIGELEIEQNEHRLVIDAVSGLDAGRRCYRLVGGVLVERTVGEVLPAVRKNLEGIEQILKTLNASLLQKDKALNEFKVQHKIRVMGEDEDEAPAPQAKSSSSSSSGVLV</sequence>
<dbReference type="PANTHER" id="PTHR13303">
    <property type="entry name" value="PREFOLDIN SUBUNIT 2"/>
    <property type="match status" value="1"/>
</dbReference>
<dbReference type="InterPro" id="IPR009053">
    <property type="entry name" value="Prefoldin"/>
</dbReference>
<dbReference type="OMA" id="LGQMEDV"/>
<dbReference type="VEuPathDB" id="AmoebaDB:ACA1_145220"/>
<name>L8GFE5_ACACF</name>
<feature type="compositionally biased region" description="Low complexity" evidence="3">
    <location>
        <begin position="125"/>
        <end position="135"/>
    </location>
</feature>
<evidence type="ECO:0000256" key="2">
    <source>
        <dbReference type="ARBA" id="ARBA00023186"/>
    </source>
</evidence>
<reference evidence="4 5" key="1">
    <citation type="journal article" date="2013" name="Genome Biol.">
        <title>Genome of Acanthamoeba castellanii highlights extensive lateral gene transfer and early evolution of tyrosine kinase signaling.</title>
        <authorList>
            <person name="Clarke M."/>
            <person name="Lohan A.J."/>
            <person name="Liu B."/>
            <person name="Lagkouvardos I."/>
            <person name="Roy S."/>
            <person name="Zafar N."/>
            <person name="Bertelli C."/>
            <person name="Schilde C."/>
            <person name="Kianianmomeni A."/>
            <person name="Burglin T.R."/>
            <person name="Frech C."/>
            <person name="Turcotte B."/>
            <person name="Kopec K.O."/>
            <person name="Synnott J.M."/>
            <person name="Choo C."/>
            <person name="Paponov I."/>
            <person name="Finkler A."/>
            <person name="Soon Heng Tan C."/>
            <person name="Hutchins A.P."/>
            <person name="Weinmeier T."/>
            <person name="Rattei T."/>
            <person name="Chu J.S."/>
            <person name="Gimenez G."/>
            <person name="Irimia M."/>
            <person name="Rigden D.J."/>
            <person name="Fitzpatrick D.A."/>
            <person name="Lorenzo-Morales J."/>
            <person name="Bateman A."/>
            <person name="Chiu C.H."/>
            <person name="Tang P."/>
            <person name="Hegemann P."/>
            <person name="Fromm H."/>
            <person name="Raoult D."/>
            <person name="Greub G."/>
            <person name="Miranda-Saavedra D."/>
            <person name="Chen N."/>
            <person name="Nash P."/>
            <person name="Ginger M.L."/>
            <person name="Horn M."/>
            <person name="Schaap P."/>
            <person name="Caler L."/>
            <person name="Loftus B."/>
        </authorList>
    </citation>
    <scope>NUCLEOTIDE SEQUENCE [LARGE SCALE GENOMIC DNA]</scope>
    <source>
        <strain evidence="4 5">Neff</strain>
    </source>
</reference>
<evidence type="ECO:0000313" key="4">
    <source>
        <dbReference type="EMBL" id="ELR10901.1"/>
    </source>
</evidence>
<dbReference type="InterPro" id="IPR002777">
    <property type="entry name" value="PFD_beta-like"/>
</dbReference>
<dbReference type="AlphaFoldDB" id="L8GFE5"/>
<dbReference type="OrthoDB" id="29646at2759"/>
<dbReference type="SUPFAM" id="SSF46579">
    <property type="entry name" value="Prefoldin"/>
    <property type="match status" value="1"/>
</dbReference>
<keyword evidence="2" id="KW-0143">Chaperone</keyword>
<dbReference type="Proteomes" id="UP000011083">
    <property type="component" value="Unassembled WGS sequence"/>
</dbReference>
<dbReference type="GO" id="GO:0051082">
    <property type="term" value="F:unfolded protein binding"/>
    <property type="evidence" value="ECO:0007669"/>
    <property type="project" value="InterPro"/>
</dbReference>
<dbReference type="GO" id="GO:0016272">
    <property type="term" value="C:prefoldin complex"/>
    <property type="evidence" value="ECO:0007669"/>
    <property type="project" value="InterPro"/>
</dbReference>
<dbReference type="GeneID" id="14911301"/>
<gene>
    <name evidence="4" type="ORF">ACA1_145220</name>
</gene>
<dbReference type="RefSeq" id="XP_004332914.1">
    <property type="nucleotide sequence ID" value="XM_004332866.1"/>
</dbReference>